<name>A0A6S7CQA4_9BURK</name>
<evidence type="ECO:0000313" key="2">
    <source>
        <dbReference type="Proteomes" id="UP000494365"/>
    </source>
</evidence>
<organism evidence="1 2">
    <name type="scientific">Paraburkholderia ultramafica</name>
    <dbReference type="NCBI Taxonomy" id="1544867"/>
    <lineage>
        <taxon>Bacteria</taxon>
        <taxon>Pseudomonadati</taxon>
        <taxon>Pseudomonadota</taxon>
        <taxon>Betaproteobacteria</taxon>
        <taxon>Burkholderiales</taxon>
        <taxon>Burkholderiaceae</taxon>
        <taxon>Paraburkholderia</taxon>
    </lineage>
</organism>
<keyword evidence="2" id="KW-1185">Reference proteome</keyword>
<gene>
    <name evidence="1" type="ORF">LMG28614_04118</name>
</gene>
<accession>A0A6S7CQA4</accession>
<evidence type="ECO:0008006" key="3">
    <source>
        <dbReference type="Google" id="ProtNLM"/>
    </source>
</evidence>
<dbReference type="EMBL" id="CADIKK010000019">
    <property type="protein sequence ID" value="CAB3795199.1"/>
    <property type="molecule type" value="Genomic_DNA"/>
</dbReference>
<sequence>MNFELFEKYESAIRDYRGPQGDPQSPSLRMHRNGDLVVYYAPFGWVNPTTKLVLVDATPWKAQADIALTEANRALFEGAPVGEVLRRASLAAAFAGVTRQRVVALLEHIGVHRWLGLSSSADLFGDAGDLLQVSSVLQFPVFKNGENFRAGWHPERDPMLRLQMRSHFGKMAKAMPDAVFIRVGAAASRGVEWLTKEGFLNKERVLHGLPHPRKEEPDRTAYFLGEKDRAHLSEKTHPDKIDAARDYLRSATAALK</sequence>
<dbReference type="AlphaFoldDB" id="A0A6S7CQA4"/>
<reference evidence="1 2" key="1">
    <citation type="submission" date="2020-04" db="EMBL/GenBank/DDBJ databases">
        <authorList>
            <person name="De Canck E."/>
        </authorList>
    </citation>
    <scope>NUCLEOTIDE SEQUENCE [LARGE SCALE GENOMIC DNA]</scope>
    <source>
        <strain evidence="1 2">LMG 28614</strain>
    </source>
</reference>
<dbReference type="Proteomes" id="UP000494365">
    <property type="component" value="Unassembled WGS sequence"/>
</dbReference>
<evidence type="ECO:0000313" key="1">
    <source>
        <dbReference type="EMBL" id="CAB3795199.1"/>
    </source>
</evidence>
<dbReference type="RefSeq" id="WP_175151266.1">
    <property type="nucleotide sequence ID" value="NZ_CADIKK010000019.1"/>
</dbReference>
<protein>
    <recommendedName>
        <fullName evidence="3">Uracil DNA glycosylase superfamily protein</fullName>
    </recommendedName>
</protein>
<proteinExistence type="predicted"/>